<gene>
    <name evidence="1" type="ORF">PsorP6_004850</name>
</gene>
<name>A0ACC0W5B9_9STRA</name>
<organism evidence="1 2">
    <name type="scientific">Peronosclerospora sorghi</name>
    <dbReference type="NCBI Taxonomy" id="230839"/>
    <lineage>
        <taxon>Eukaryota</taxon>
        <taxon>Sar</taxon>
        <taxon>Stramenopiles</taxon>
        <taxon>Oomycota</taxon>
        <taxon>Peronosporomycetes</taxon>
        <taxon>Peronosporales</taxon>
        <taxon>Peronosporaceae</taxon>
        <taxon>Peronosclerospora</taxon>
    </lineage>
</organism>
<sequence length="84" mass="9732">MFWIMLPNSLPTELQLRKKSTVTCGADKYRACSHSTKIIIYTIWAELTDANQEILAFLCLVRESRQHCGTVCRYIVNPEKKNKI</sequence>
<evidence type="ECO:0000313" key="1">
    <source>
        <dbReference type="EMBL" id="KAI9913647.1"/>
    </source>
</evidence>
<dbReference type="EMBL" id="CM047583">
    <property type="protein sequence ID" value="KAI9913647.1"/>
    <property type="molecule type" value="Genomic_DNA"/>
</dbReference>
<proteinExistence type="predicted"/>
<comment type="caution">
    <text evidence="1">The sequence shown here is derived from an EMBL/GenBank/DDBJ whole genome shotgun (WGS) entry which is preliminary data.</text>
</comment>
<accession>A0ACC0W5B9</accession>
<dbReference type="Proteomes" id="UP001163321">
    <property type="component" value="Chromosome 4"/>
</dbReference>
<evidence type="ECO:0000313" key="2">
    <source>
        <dbReference type="Proteomes" id="UP001163321"/>
    </source>
</evidence>
<keyword evidence="2" id="KW-1185">Reference proteome</keyword>
<reference evidence="1 2" key="1">
    <citation type="journal article" date="2022" name="bioRxiv">
        <title>The genome of the oomycete Peronosclerospora sorghi, a cosmopolitan pathogen of maize and sorghum, is inflated with dispersed pseudogenes.</title>
        <authorList>
            <person name="Fletcher K."/>
            <person name="Martin F."/>
            <person name="Isakeit T."/>
            <person name="Cavanaugh K."/>
            <person name="Magill C."/>
            <person name="Michelmore R."/>
        </authorList>
    </citation>
    <scope>NUCLEOTIDE SEQUENCE [LARGE SCALE GENOMIC DNA]</scope>
    <source>
        <strain evidence="1">P6</strain>
    </source>
</reference>
<protein>
    <submittedName>
        <fullName evidence="1">Uncharacterized protein</fullName>
    </submittedName>
</protein>